<keyword evidence="2" id="KW-1185">Reference proteome</keyword>
<dbReference type="EMBL" id="JAXBLV010000200">
    <property type="protein sequence ID" value="MDY3561840.1"/>
    <property type="molecule type" value="Genomic_DNA"/>
</dbReference>
<sequence length="50" mass="4886">MDPVTQQFYAGGTGAVDCCAGCLPGGGTGAADRAVAFDAWPPPPPPLPAL</sequence>
<accession>A0ABU5F526</accession>
<gene>
    <name evidence="1" type="ORF">R5W23_003268</name>
</gene>
<comment type="caution">
    <text evidence="1">The sequence shown here is derived from an EMBL/GenBank/DDBJ whole genome shotgun (WGS) entry which is preliminary data.</text>
</comment>
<evidence type="ECO:0000313" key="2">
    <source>
        <dbReference type="Proteomes" id="UP001272242"/>
    </source>
</evidence>
<evidence type="ECO:0000313" key="1">
    <source>
        <dbReference type="EMBL" id="MDY3561840.1"/>
    </source>
</evidence>
<name>A0ABU5F526_9BACT</name>
<protein>
    <submittedName>
        <fullName evidence="1">Uncharacterized protein</fullName>
    </submittedName>
</protein>
<dbReference type="RefSeq" id="WP_320688187.1">
    <property type="nucleotide sequence ID" value="NZ_JAXBLV010000200.1"/>
</dbReference>
<dbReference type="Proteomes" id="UP001272242">
    <property type="component" value="Unassembled WGS sequence"/>
</dbReference>
<reference evidence="2" key="1">
    <citation type="journal article" date="2023" name="Mar. Drugs">
        <title>Gemmata algarum, a Novel Planctomycete Isolated from an Algal Mat, Displays Antimicrobial Activity.</title>
        <authorList>
            <person name="Kumar G."/>
            <person name="Kallscheuer N."/>
            <person name="Kashif M."/>
            <person name="Ahamad S."/>
            <person name="Jagadeeshwari U."/>
            <person name="Pannikurungottu S."/>
            <person name="Haufschild T."/>
            <person name="Kabuu M."/>
            <person name="Sasikala C."/>
            <person name="Jogler C."/>
            <person name="Ramana C."/>
        </authorList>
    </citation>
    <scope>NUCLEOTIDE SEQUENCE [LARGE SCALE GENOMIC DNA]</scope>
    <source>
        <strain evidence="2">JC673</strain>
    </source>
</reference>
<proteinExistence type="predicted"/>
<organism evidence="1 2">
    <name type="scientific">Gemmata algarum</name>
    <dbReference type="NCBI Taxonomy" id="2975278"/>
    <lineage>
        <taxon>Bacteria</taxon>
        <taxon>Pseudomonadati</taxon>
        <taxon>Planctomycetota</taxon>
        <taxon>Planctomycetia</taxon>
        <taxon>Gemmatales</taxon>
        <taxon>Gemmataceae</taxon>
        <taxon>Gemmata</taxon>
    </lineage>
</organism>